<evidence type="ECO:0000256" key="2">
    <source>
        <dbReference type="ARBA" id="ARBA00004191"/>
    </source>
</evidence>
<dbReference type="InterPro" id="IPR025875">
    <property type="entry name" value="Leu-rich_rpt_4"/>
</dbReference>
<dbReference type="GO" id="GO:0016020">
    <property type="term" value="C:membrane"/>
    <property type="evidence" value="ECO:0007669"/>
    <property type="project" value="UniProtKB-SubCell"/>
</dbReference>
<dbReference type="SMART" id="SM00369">
    <property type="entry name" value="LRR_TYP"/>
    <property type="match status" value="5"/>
</dbReference>
<evidence type="ECO:0000256" key="3">
    <source>
        <dbReference type="ARBA" id="ARBA00007692"/>
    </source>
</evidence>
<keyword evidence="5" id="KW-0964">Secreted</keyword>
<evidence type="ECO:0000256" key="12">
    <source>
        <dbReference type="ARBA" id="ARBA00022840"/>
    </source>
</evidence>
<dbReference type="InterPro" id="IPR032675">
    <property type="entry name" value="LRR_dom_sf"/>
</dbReference>
<evidence type="ECO:0000256" key="6">
    <source>
        <dbReference type="ARBA" id="ARBA00022553"/>
    </source>
</evidence>
<keyword evidence="6" id="KW-0597">Phosphoprotein</keyword>
<protein>
    <recommendedName>
        <fullName evidence="20">Protein kinase domain-containing protein</fullName>
    </recommendedName>
</protein>
<evidence type="ECO:0000256" key="8">
    <source>
        <dbReference type="ARBA" id="ARBA00022692"/>
    </source>
</evidence>
<reference evidence="21" key="1">
    <citation type="submission" date="2018-02" db="EMBL/GenBank/DDBJ databases">
        <authorList>
            <person name="Cohen D.B."/>
            <person name="Kent A.D."/>
        </authorList>
    </citation>
    <scope>NUCLEOTIDE SEQUENCE</scope>
</reference>
<dbReference type="Gene3D" id="3.30.200.20">
    <property type="entry name" value="Phosphorylase Kinase, domain 1"/>
    <property type="match status" value="1"/>
</dbReference>
<dbReference type="PROSITE" id="PS51450">
    <property type="entry name" value="LRR"/>
    <property type="match status" value="2"/>
</dbReference>
<dbReference type="FunFam" id="3.80.10.10:FF:000400">
    <property type="entry name" value="Nuclear pore complex protein NUP107"/>
    <property type="match status" value="1"/>
</dbReference>
<sequence length="1326" mass="146225">MNPTLIFFTLSLYFLSLPLLVISVYESELRSLIEFKKGIRLDPTGKIESWNVSTLSYLSPSVCPSAWYGISCGEGESSGNVTGIVLDRVGLGGELKFHSLIELKVLSNLSLAGNNFTGRFEPVLGGIPSLQHLDLSGNSFSGPIPARINDLYGLNYLNFSSNSFSGAFPSGIRNLQQLKALDLHGNGLWGDIASLLSELKNVEHVDLSFNQFFGSISMGSDNISSLANTLRYLNLSHNNLSGGFFKTEAVQLFRNLEVLDLGDNQITGELPALNSMPNLRVLKLGGNQFFGSIPVELLESSVQLEELDLSGNGFTGSLPGINSTSLNFLNLSSNNLSGSLPTSVTRCVIMDFSRNMISGDLSIMQNWNATLQVLDLSSNNLSGSFPNLTSQFDGMTTLTLRNNSLVGTLPSILGTYPNLSSVDFSLNHLIGPIPGSFFTSATLKSLNLSGNQFSGPIPLQGSHINELIVQTPYPQMEFLDLSANSLTGDLPSDIGNMGSLRLLNLASNGFSGDLPSELSKLTILEILDLSDNKFTGRIPDNLPSTLQVFNVSYNDLSGDIPKNLRKFNESSFHPGNKNLKHLPTGVPDKIPDQVKHHSSRGNIRLAIILASVGAAMMIVFVLVAYHKAHTKEFRGRSGFSDPNTGRDVKLGRFTRPSLFKFNRNVQPPPTSMSFSNDHLLTSNPRSLPGQTEFLTETVEHVLPEGVAGTSATVNSNVLDHPATSGRRSSPGSPLSSSPRFIEVSEQPVMLDVYSPDRLAGELFFLDTSLAFTAEDLSRAPAEVLGRSSHGTLYKATLDNGHMLTVKWLRVGLVKHKKEFAREVKRIGSIRHPHIVPLRAYYWGPREQERLLLADYVRGDSLALHLYETTPRRYSPLSFSQRLKVATEVANCLLYLHDRGLPHGSLKPTNIVLEGPDYHARLTDYGLHRLMTSAGIAEQILNLGALGYCAPELATAVKQVPSFKADVYALGVIVMELLTRRSAGDIISGQSGAVDLTDWVRLCDQEGRRMDCVDRDIAGGEEPSQAMDELLGVSLRCILPILFSDIDKILKPKIEFFQELGIVGSELGKFISKNSTLLNVSLEKKLVPCVEILKKILFNNENNQGLIRVLRRCNGVVKVDPESRLLGNIAFLKSCGIVGSQLSMLLTRQPWLFAMQETKLRGLVSRVLDMGFDVNSRMLVHALYTVSCMSNKTFMRKLDLIRSSGFSSDECMEMFRKTPCLLRTSEEKLKLGIEFFMNTIKLEKSVLIRSPSSLMYSMEERVIPRYKVFQIMKSKRLLKREPSFVHVLNLTEEEFLTKFIVKFSDHTEELLVAYKGHLLDSSSEDES</sequence>
<evidence type="ECO:0000256" key="13">
    <source>
        <dbReference type="ARBA" id="ARBA00022946"/>
    </source>
</evidence>
<evidence type="ECO:0000256" key="15">
    <source>
        <dbReference type="ARBA" id="ARBA00023136"/>
    </source>
</evidence>
<comment type="subcellular location">
    <subcellularLocation>
        <location evidence="1">Membrane</location>
        <topology evidence="1">Single-pass membrane protein</topology>
    </subcellularLocation>
    <subcellularLocation>
        <location evidence="2">Secreted</location>
        <location evidence="2">Cell wall</location>
    </subcellularLocation>
</comment>
<comment type="similarity">
    <text evidence="17">Belongs to the polygalacturonase-inhibiting protein family.</text>
</comment>
<keyword evidence="11" id="KW-0547">Nucleotide-binding</keyword>
<dbReference type="Pfam" id="PF00560">
    <property type="entry name" value="LRR_1"/>
    <property type="match status" value="10"/>
</dbReference>
<dbReference type="InterPro" id="IPR000719">
    <property type="entry name" value="Prot_kinase_dom"/>
</dbReference>
<dbReference type="InterPro" id="IPR011009">
    <property type="entry name" value="Kinase-like_dom_sf"/>
</dbReference>
<evidence type="ECO:0000256" key="19">
    <source>
        <dbReference type="SAM" id="Phobius"/>
    </source>
</evidence>
<accession>A0A2N9ETW1</accession>
<dbReference type="Gene3D" id="1.25.70.10">
    <property type="entry name" value="Transcription termination factor 3, mitochondrial"/>
    <property type="match status" value="2"/>
</dbReference>
<evidence type="ECO:0000256" key="11">
    <source>
        <dbReference type="ARBA" id="ARBA00022741"/>
    </source>
</evidence>
<dbReference type="InterPro" id="IPR053059">
    <property type="entry name" value="Inactive_SerThr-Kinase_ABA"/>
</dbReference>
<dbReference type="FunFam" id="1.25.70.10:FF:000001">
    <property type="entry name" value="Mitochondrial transcription termination factor-like"/>
    <property type="match status" value="1"/>
</dbReference>
<evidence type="ECO:0000256" key="4">
    <source>
        <dbReference type="ARBA" id="ARBA00022472"/>
    </source>
</evidence>
<dbReference type="Gene3D" id="3.80.10.10">
    <property type="entry name" value="Ribonuclease Inhibitor"/>
    <property type="match status" value="2"/>
</dbReference>
<dbReference type="GO" id="GO:0009653">
    <property type="term" value="P:anatomical structure morphogenesis"/>
    <property type="evidence" value="ECO:0007669"/>
    <property type="project" value="UniProtKB-ARBA"/>
</dbReference>
<dbReference type="Gene3D" id="1.10.510.10">
    <property type="entry name" value="Transferase(Phosphotransferase) domain 1"/>
    <property type="match status" value="1"/>
</dbReference>
<evidence type="ECO:0000256" key="14">
    <source>
        <dbReference type="ARBA" id="ARBA00022989"/>
    </source>
</evidence>
<keyword evidence="16" id="KW-0675">Receptor</keyword>
<dbReference type="GO" id="GO:0005524">
    <property type="term" value="F:ATP binding"/>
    <property type="evidence" value="ECO:0007669"/>
    <property type="project" value="UniProtKB-KW"/>
</dbReference>
<keyword evidence="13" id="KW-0809">Transit peptide</keyword>
<feature type="compositionally biased region" description="Low complexity" evidence="18">
    <location>
        <begin position="724"/>
        <end position="738"/>
    </location>
</feature>
<dbReference type="EMBL" id="OIVN01000324">
    <property type="protein sequence ID" value="SPC78298.1"/>
    <property type="molecule type" value="Genomic_DNA"/>
</dbReference>
<dbReference type="Pfam" id="PF02536">
    <property type="entry name" value="mTERF"/>
    <property type="match status" value="1"/>
</dbReference>
<dbReference type="GO" id="GO:0004672">
    <property type="term" value="F:protein kinase activity"/>
    <property type="evidence" value="ECO:0007669"/>
    <property type="project" value="InterPro"/>
</dbReference>
<dbReference type="Pfam" id="PF00069">
    <property type="entry name" value="Pkinase"/>
    <property type="match status" value="1"/>
</dbReference>
<keyword evidence="8 19" id="KW-0812">Transmembrane</keyword>
<evidence type="ECO:0000256" key="5">
    <source>
        <dbReference type="ARBA" id="ARBA00022512"/>
    </source>
</evidence>
<dbReference type="SMART" id="SM00733">
    <property type="entry name" value="Mterf"/>
    <property type="match status" value="7"/>
</dbReference>
<dbReference type="FunFam" id="3.30.200.20:FF:000486">
    <property type="entry name" value="Leucine-rich repeat receptor-like protein kinase"/>
    <property type="match status" value="1"/>
</dbReference>
<keyword evidence="4" id="KW-0805">Transcription regulation</keyword>
<evidence type="ECO:0000256" key="7">
    <source>
        <dbReference type="ARBA" id="ARBA00022614"/>
    </source>
</evidence>
<dbReference type="PROSITE" id="PS50011">
    <property type="entry name" value="PROTEIN_KINASE_DOM"/>
    <property type="match status" value="1"/>
</dbReference>
<dbReference type="Pfam" id="PF12799">
    <property type="entry name" value="LRR_4"/>
    <property type="match status" value="1"/>
</dbReference>
<dbReference type="InterPro" id="IPR001611">
    <property type="entry name" value="Leu-rich_rpt"/>
</dbReference>
<dbReference type="InterPro" id="IPR003690">
    <property type="entry name" value="MTERF"/>
</dbReference>
<keyword evidence="14 19" id="KW-1133">Transmembrane helix</keyword>
<dbReference type="PANTHER" id="PTHR48003:SF5">
    <property type="entry name" value="OS07G0626500 PROTEIN"/>
    <property type="match status" value="1"/>
</dbReference>
<dbReference type="FunFam" id="3.80.10.10:FF:000383">
    <property type="entry name" value="Leucine-rich repeat receptor protein kinase EMS1"/>
    <property type="match status" value="1"/>
</dbReference>
<dbReference type="SUPFAM" id="SSF52058">
    <property type="entry name" value="L domain-like"/>
    <property type="match status" value="2"/>
</dbReference>
<evidence type="ECO:0000256" key="1">
    <source>
        <dbReference type="ARBA" id="ARBA00004167"/>
    </source>
</evidence>
<keyword evidence="12" id="KW-0067">ATP-binding</keyword>
<dbReference type="GO" id="GO:0099402">
    <property type="term" value="P:plant organ development"/>
    <property type="evidence" value="ECO:0007669"/>
    <property type="project" value="UniProtKB-ARBA"/>
</dbReference>
<dbReference type="InterPro" id="IPR003591">
    <property type="entry name" value="Leu-rich_rpt_typical-subtyp"/>
</dbReference>
<name>A0A2N9ETW1_FAGSY</name>
<proteinExistence type="inferred from homology"/>
<feature type="domain" description="Protein kinase" evidence="20">
    <location>
        <begin position="778"/>
        <end position="1056"/>
    </location>
</feature>
<dbReference type="InterPro" id="IPR038538">
    <property type="entry name" value="MTERF_sf"/>
</dbReference>
<feature type="transmembrane region" description="Helical" evidence="19">
    <location>
        <begin position="6"/>
        <end position="25"/>
    </location>
</feature>
<keyword evidence="5" id="KW-0134">Cell wall</keyword>
<evidence type="ECO:0000313" key="21">
    <source>
        <dbReference type="EMBL" id="SPC78298.1"/>
    </source>
</evidence>
<comment type="similarity">
    <text evidence="3">Belongs to the mTERF family.</text>
</comment>
<keyword evidence="7" id="KW-0433">Leucine-rich repeat</keyword>
<keyword evidence="4" id="KW-0804">Transcription</keyword>
<evidence type="ECO:0000259" key="20">
    <source>
        <dbReference type="PROSITE" id="PS50011"/>
    </source>
</evidence>
<evidence type="ECO:0000256" key="9">
    <source>
        <dbReference type="ARBA" id="ARBA00022729"/>
    </source>
</evidence>
<feature type="transmembrane region" description="Helical" evidence="19">
    <location>
        <begin position="605"/>
        <end position="625"/>
    </location>
</feature>
<organism evidence="21">
    <name type="scientific">Fagus sylvatica</name>
    <name type="common">Beechnut</name>
    <dbReference type="NCBI Taxonomy" id="28930"/>
    <lineage>
        <taxon>Eukaryota</taxon>
        <taxon>Viridiplantae</taxon>
        <taxon>Streptophyta</taxon>
        <taxon>Embryophyta</taxon>
        <taxon>Tracheophyta</taxon>
        <taxon>Spermatophyta</taxon>
        <taxon>Magnoliopsida</taxon>
        <taxon>eudicotyledons</taxon>
        <taxon>Gunneridae</taxon>
        <taxon>Pentapetalae</taxon>
        <taxon>rosids</taxon>
        <taxon>fabids</taxon>
        <taxon>Fagales</taxon>
        <taxon>Fagaceae</taxon>
        <taxon>Fagus</taxon>
    </lineage>
</organism>
<dbReference type="FunFam" id="3.80.10.10:FF:000095">
    <property type="entry name" value="LRR receptor-like serine/threonine-protein kinase GSO1"/>
    <property type="match status" value="1"/>
</dbReference>
<dbReference type="Pfam" id="PF08263">
    <property type="entry name" value="LRRNT_2"/>
    <property type="match status" value="1"/>
</dbReference>
<feature type="region of interest" description="Disordered" evidence="18">
    <location>
        <begin position="712"/>
        <end position="738"/>
    </location>
</feature>
<evidence type="ECO:0000256" key="16">
    <source>
        <dbReference type="ARBA" id="ARBA00023170"/>
    </source>
</evidence>
<dbReference type="InterPro" id="IPR013210">
    <property type="entry name" value="LRR_N_plant-typ"/>
</dbReference>
<dbReference type="PANTHER" id="PTHR48003">
    <property type="entry name" value="OS07G0626500 PROTEIN"/>
    <property type="match status" value="1"/>
</dbReference>
<keyword evidence="10" id="KW-0677">Repeat</keyword>
<gene>
    <name evidence="21" type="ORF">FSB_LOCUS6180</name>
</gene>
<dbReference type="GO" id="GO:0003676">
    <property type="term" value="F:nucleic acid binding"/>
    <property type="evidence" value="ECO:0007669"/>
    <property type="project" value="InterPro"/>
</dbReference>
<keyword evidence="15 19" id="KW-0472">Membrane</keyword>
<dbReference type="SUPFAM" id="SSF56112">
    <property type="entry name" value="Protein kinase-like (PK-like)"/>
    <property type="match status" value="1"/>
</dbReference>
<keyword evidence="4" id="KW-0806">Transcription termination</keyword>
<evidence type="ECO:0000256" key="17">
    <source>
        <dbReference type="ARBA" id="ARBA00038043"/>
    </source>
</evidence>
<keyword evidence="9" id="KW-0732">Signal</keyword>
<evidence type="ECO:0000256" key="18">
    <source>
        <dbReference type="SAM" id="MobiDB-lite"/>
    </source>
</evidence>
<dbReference type="GO" id="GO:0006353">
    <property type="term" value="P:DNA-templated transcription termination"/>
    <property type="evidence" value="ECO:0007669"/>
    <property type="project" value="UniProtKB-KW"/>
</dbReference>
<evidence type="ECO:0000256" key="10">
    <source>
        <dbReference type="ARBA" id="ARBA00022737"/>
    </source>
</evidence>